<dbReference type="PROSITE" id="PS50178">
    <property type="entry name" value="ZF_FYVE"/>
    <property type="match status" value="1"/>
</dbReference>
<comment type="similarity">
    <text evidence="2">Belongs to the VPS27 family.</text>
</comment>
<evidence type="ECO:0000313" key="12">
    <source>
        <dbReference type="EMBL" id="BEI90793.1"/>
    </source>
</evidence>
<sequence>MAWFWGSSTNTQYEELVEKACSPLKLAFPQGEDIALNLEITDMIRSKAVQPKQAMQSLKARVASANGRVQMYALSLVDTCIKNGGDHFLAEIASKEFVDEMIGVVKGPSTNADVRQMALRMFQSWALAFEKKRELAFLVDAYHDMKNSGIKFPPPPERNNSSLIETATAPAWVDSDVCMRCRTAFTFTNRKHHCRNCGLVFDQQCSSRSMPLPHFGIQDDVRVCESCWVKAGKNKPAPAVPGRTPRTRQDYDADLQRAIELSLAQAQPGAMMGSEPPLALRTGALDDEDEQLRMAIEASLREMEARPSAPMEEELKPLPTFDLNPRETETVLTFSNALDMMAAYGERDLHSLPHARLLHDQALAVGGKLQRNVEEKTTKAQMLQEMQGKLGEAVAMYGRILDEQQAYAQRKAQEAQHAAYYQQYGYRYQQQQQQQQQGYYIPPAQQPYTNGYALAAAPQAPPQQAPAQHAPSMYPSMPHATDPYAYRPQHAPWQPQQPSRQSSYAQYAAPDPQLPTAAPSAPTPSAPAVTTATPSASALASSYTVASAPPPIDMASHPSMSPSVASTVPLPSSPLQQPSYVAAPSAPSAPSAPARTASYSSTKSPVEAPVAAFANPWESAASAPPHAQPQHAPPQPQQVPPQQAPPQHQPQQVPQGWYTPSMFPSAPGVAPFPSAPQEAPAVKQQPVEEALLIEL</sequence>
<dbReference type="PANTHER" id="PTHR46275">
    <property type="entry name" value="HEPATOCYTE GROWTH FACTOR-REGULATED TYROSINE KINASE SUBSTRATE"/>
    <property type="match status" value="1"/>
</dbReference>
<evidence type="ECO:0000256" key="3">
    <source>
        <dbReference type="ARBA" id="ARBA00017753"/>
    </source>
</evidence>
<evidence type="ECO:0000256" key="2">
    <source>
        <dbReference type="ARBA" id="ARBA00008597"/>
    </source>
</evidence>
<evidence type="ECO:0000259" key="10">
    <source>
        <dbReference type="PROSITE" id="PS50178"/>
    </source>
</evidence>
<dbReference type="InterPro" id="IPR017073">
    <property type="entry name" value="HGS/VPS27"/>
</dbReference>
<dbReference type="SUPFAM" id="SSF57903">
    <property type="entry name" value="FYVE/PHD zinc finger"/>
    <property type="match status" value="1"/>
</dbReference>
<dbReference type="InterPro" id="IPR002014">
    <property type="entry name" value="VHS_dom"/>
</dbReference>
<evidence type="ECO:0000259" key="11">
    <source>
        <dbReference type="PROSITE" id="PS50179"/>
    </source>
</evidence>
<dbReference type="Gene3D" id="1.20.5.1940">
    <property type="match status" value="1"/>
</dbReference>
<dbReference type="Gene3D" id="1.25.40.90">
    <property type="match status" value="1"/>
</dbReference>
<dbReference type="GO" id="GO:0007034">
    <property type="term" value="P:vacuolar transport"/>
    <property type="evidence" value="ECO:0007669"/>
    <property type="project" value="UniProtKB-ARBA"/>
</dbReference>
<dbReference type="PROSITE" id="PS50330">
    <property type="entry name" value="UIM"/>
    <property type="match status" value="2"/>
</dbReference>
<dbReference type="GO" id="GO:0008270">
    <property type="term" value="F:zinc ion binding"/>
    <property type="evidence" value="ECO:0007669"/>
    <property type="project" value="UniProtKB-KW"/>
</dbReference>
<dbReference type="RefSeq" id="XP_060456058.1">
    <property type="nucleotide sequence ID" value="XM_060599357.1"/>
</dbReference>
<keyword evidence="5" id="KW-0967">Endosome</keyword>
<feature type="domain" description="FYVE-type" evidence="10">
    <location>
        <begin position="172"/>
        <end position="232"/>
    </location>
</feature>
<dbReference type="InterPro" id="IPR000306">
    <property type="entry name" value="Znf_FYVE"/>
</dbReference>
<dbReference type="GeneID" id="85494663"/>
<dbReference type="EMBL" id="AP028214">
    <property type="protein sequence ID" value="BEI90793.1"/>
    <property type="molecule type" value="Genomic_DNA"/>
</dbReference>
<dbReference type="InterPro" id="IPR003903">
    <property type="entry name" value="UIM_dom"/>
</dbReference>
<organism evidence="12 13">
    <name type="scientific">Cutaneotrichosporon cavernicola</name>
    <dbReference type="NCBI Taxonomy" id="279322"/>
    <lineage>
        <taxon>Eukaryota</taxon>
        <taxon>Fungi</taxon>
        <taxon>Dikarya</taxon>
        <taxon>Basidiomycota</taxon>
        <taxon>Agaricomycotina</taxon>
        <taxon>Tremellomycetes</taxon>
        <taxon>Trichosporonales</taxon>
        <taxon>Trichosporonaceae</taxon>
        <taxon>Cutaneotrichosporon</taxon>
    </lineage>
</organism>
<protein>
    <recommendedName>
        <fullName evidence="3">Vacuolar protein sorting-associated protein 27</fullName>
    </recommendedName>
</protein>
<feature type="compositionally biased region" description="Low complexity" evidence="9">
    <location>
        <begin position="494"/>
        <end position="520"/>
    </location>
</feature>
<dbReference type="Pfam" id="PF01363">
    <property type="entry name" value="FYVE"/>
    <property type="match status" value="1"/>
</dbReference>
<dbReference type="InterPro" id="IPR017455">
    <property type="entry name" value="Znf_FYVE-rel"/>
</dbReference>
<dbReference type="SMART" id="SM00288">
    <property type="entry name" value="VHS"/>
    <property type="match status" value="1"/>
</dbReference>
<feature type="region of interest" description="Disordered" evidence="9">
    <location>
        <begin position="554"/>
        <end position="600"/>
    </location>
</feature>
<dbReference type="GO" id="GO:0035091">
    <property type="term" value="F:phosphatidylinositol binding"/>
    <property type="evidence" value="ECO:0007669"/>
    <property type="project" value="InterPro"/>
</dbReference>
<name>A0AA48IH24_9TREE</name>
<dbReference type="Proteomes" id="UP001233271">
    <property type="component" value="Chromosome 3"/>
</dbReference>
<dbReference type="SMART" id="SM00064">
    <property type="entry name" value="FYVE"/>
    <property type="match status" value="1"/>
</dbReference>
<dbReference type="GO" id="GO:0010008">
    <property type="term" value="C:endosome membrane"/>
    <property type="evidence" value="ECO:0007669"/>
    <property type="project" value="UniProtKB-SubCell"/>
</dbReference>
<evidence type="ECO:0000256" key="9">
    <source>
        <dbReference type="SAM" id="MobiDB-lite"/>
    </source>
</evidence>
<dbReference type="GO" id="GO:0043130">
    <property type="term" value="F:ubiquitin binding"/>
    <property type="evidence" value="ECO:0007669"/>
    <property type="project" value="InterPro"/>
</dbReference>
<dbReference type="CDD" id="cd16979">
    <property type="entry name" value="VHS_Vps27"/>
    <property type="match status" value="1"/>
</dbReference>
<dbReference type="GO" id="GO:0031623">
    <property type="term" value="P:receptor internalization"/>
    <property type="evidence" value="ECO:0007669"/>
    <property type="project" value="TreeGrafter"/>
</dbReference>
<feature type="compositionally biased region" description="Pro residues" evidence="9">
    <location>
        <begin position="631"/>
        <end position="648"/>
    </location>
</feature>
<dbReference type="KEGG" id="ccac:CcaHIS019_0308630"/>
<gene>
    <name evidence="12" type="primary">VPS27</name>
    <name evidence="12" type="ORF">CcaverHIS019_0308630</name>
</gene>
<evidence type="ECO:0000256" key="7">
    <source>
        <dbReference type="ARBA" id="ARBA00022833"/>
    </source>
</evidence>
<evidence type="ECO:0000256" key="5">
    <source>
        <dbReference type="ARBA" id="ARBA00022753"/>
    </source>
</evidence>
<comment type="subcellular location">
    <subcellularLocation>
        <location evidence="1">Endosome membrane</location>
        <topology evidence="1">Peripheral membrane protein</topology>
        <orientation evidence="1">Cytoplasmic side</orientation>
    </subcellularLocation>
</comment>
<feature type="compositionally biased region" description="Low complexity" evidence="9">
    <location>
        <begin position="569"/>
        <end position="600"/>
    </location>
</feature>
<dbReference type="Pfam" id="PF00790">
    <property type="entry name" value="VHS"/>
    <property type="match status" value="1"/>
</dbReference>
<evidence type="ECO:0000313" key="13">
    <source>
        <dbReference type="Proteomes" id="UP001233271"/>
    </source>
</evidence>
<accession>A0AA48IH24</accession>
<dbReference type="PANTHER" id="PTHR46275:SF1">
    <property type="entry name" value="HEPATOCYTE GROWTH FACTOR-REGULATED TYROSINE KINASE SUBSTRATE"/>
    <property type="match status" value="1"/>
</dbReference>
<dbReference type="Pfam" id="PF02809">
    <property type="entry name" value="UIM"/>
    <property type="match status" value="1"/>
</dbReference>
<dbReference type="GO" id="GO:0005769">
    <property type="term" value="C:early endosome"/>
    <property type="evidence" value="ECO:0007669"/>
    <property type="project" value="TreeGrafter"/>
</dbReference>
<dbReference type="SMART" id="SM00726">
    <property type="entry name" value="UIM"/>
    <property type="match status" value="2"/>
</dbReference>
<dbReference type="PROSITE" id="PS50179">
    <property type="entry name" value="VHS"/>
    <property type="match status" value="1"/>
</dbReference>
<keyword evidence="6 8" id="KW-0863">Zinc-finger</keyword>
<keyword evidence="4" id="KW-0479">Metal-binding</keyword>
<evidence type="ECO:0000256" key="8">
    <source>
        <dbReference type="PROSITE-ProRule" id="PRU00091"/>
    </source>
</evidence>
<reference evidence="12" key="1">
    <citation type="journal article" date="2023" name="BMC Genomics">
        <title>Chromosome-level genome assemblies of Cutaneotrichosporon spp. (Trichosporonales, Basidiomycota) reveal imbalanced evolution between nucleotide sequences and chromosome synteny.</title>
        <authorList>
            <person name="Kobayashi Y."/>
            <person name="Kayamori A."/>
            <person name="Aoki K."/>
            <person name="Shiwa Y."/>
            <person name="Matsutani M."/>
            <person name="Fujita N."/>
            <person name="Sugita T."/>
            <person name="Iwasaki W."/>
            <person name="Tanaka N."/>
            <person name="Takashima M."/>
        </authorList>
    </citation>
    <scope>NUCLEOTIDE SEQUENCE</scope>
    <source>
        <strain evidence="12">HIS019</strain>
    </source>
</reference>
<dbReference type="GO" id="GO:0032456">
    <property type="term" value="P:endocytic recycling"/>
    <property type="evidence" value="ECO:0007669"/>
    <property type="project" value="TreeGrafter"/>
</dbReference>
<evidence type="ECO:0000256" key="1">
    <source>
        <dbReference type="ARBA" id="ARBA00004125"/>
    </source>
</evidence>
<dbReference type="SUPFAM" id="SSF48464">
    <property type="entry name" value="ENTH/VHS domain"/>
    <property type="match status" value="1"/>
</dbReference>
<dbReference type="Gene3D" id="3.30.40.10">
    <property type="entry name" value="Zinc/RING finger domain, C3HC4 (zinc finger)"/>
    <property type="match status" value="1"/>
</dbReference>
<dbReference type="PRINTS" id="PR01217">
    <property type="entry name" value="PRICHEXTENSN"/>
</dbReference>
<feature type="region of interest" description="Disordered" evidence="9">
    <location>
        <begin position="618"/>
        <end position="695"/>
    </location>
</feature>
<evidence type="ECO:0000256" key="4">
    <source>
        <dbReference type="ARBA" id="ARBA00022723"/>
    </source>
</evidence>
<dbReference type="Gene3D" id="6.10.140.100">
    <property type="match status" value="1"/>
</dbReference>
<keyword evidence="7" id="KW-0862">Zinc</keyword>
<feature type="region of interest" description="Disordered" evidence="9">
    <location>
        <begin position="457"/>
        <end position="532"/>
    </location>
</feature>
<keyword evidence="13" id="KW-1185">Reference proteome</keyword>
<dbReference type="InterPro" id="IPR013083">
    <property type="entry name" value="Znf_RING/FYVE/PHD"/>
</dbReference>
<proteinExistence type="inferred from homology"/>
<dbReference type="Pfam" id="PF23625">
    <property type="entry name" value="UIM_2"/>
    <property type="match status" value="1"/>
</dbReference>
<feature type="domain" description="VHS" evidence="11">
    <location>
        <begin position="32"/>
        <end position="153"/>
    </location>
</feature>
<dbReference type="InterPro" id="IPR008942">
    <property type="entry name" value="ENTH_VHS"/>
</dbReference>
<dbReference type="InterPro" id="IPR011011">
    <property type="entry name" value="Znf_FYVE_PHD"/>
</dbReference>
<dbReference type="AlphaFoldDB" id="A0AA48IH24"/>
<evidence type="ECO:0000256" key="6">
    <source>
        <dbReference type="ARBA" id="ARBA00022771"/>
    </source>
</evidence>